<dbReference type="InterPro" id="IPR036291">
    <property type="entry name" value="NAD(P)-bd_dom_sf"/>
</dbReference>
<name>A0A3A4PBN5_ABYX5</name>
<protein>
    <submittedName>
        <fullName evidence="3">SDR family oxidoreductase</fullName>
    </submittedName>
</protein>
<dbReference type="SUPFAM" id="SSF51735">
    <property type="entry name" value="NAD(P)-binding Rossmann-fold domains"/>
    <property type="match status" value="1"/>
</dbReference>
<dbReference type="InterPro" id="IPR002347">
    <property type="entry name" value="SDR_fam"/>
</dbReference>
<evidence type="ECO:0000256" key="2">
    <source>
        <dbReference type="ARBA" id="ARBA00023002"/>
    </source>
</evidence>
<gene>
    <name evidence="3" type="ORF">C4520_02530</name>
</gene>
<dbReference type="PANTHER" id="PTHR43180:SF66">
    <property type="entry name" value="SHORT-CHAIN DEHYDROGENASE_REDUCTASE FAMILY PROTEIN"/>
    <property type="match status" value="1"/>
</dbReference>
<evidence type="ECO:0000313" key="3">
    <source>
        <dbReference type="EMBL" id="RJP25371.1"/>
    </source>
</evidence>
<reference evidence="3 4" key="1">
    <citation type="journal article" date="2017" name="ISME J.">
        <title>Energy and carbon metabolisms in a deep terrestrial subsurface fluid microbial community.</title>
        <authorList>
            <person name="Momper L."/>
            <person name="Jungbluth S.P."/>
            <person name="Lee M.D."/>
            <person name="Amend J.P."/>
        </authorList>
    </citation>
    <scope>NUCLEOTIDE SEQUENCE [LARGE SCALE GENOMIC DNA]</scope>
    <source>
        <strain evidence="3">SURF_5</strain>
    </source>
</reference>
<sequence>MKLAKKTAIVTGAASGIGRAIAYAFAREGAKIVAADINAEGGEVTVSKIKGDGGEAFFIEADVSDSDAVKNLIDRATSKYRTLDIMVNNAGVEIFKRLADTDEAAWDRVIAINLRGVFLGTKFAVPRMIENGGGVIVNMSSVAGIMGAGGLSAYNASKGGVVLLTKNTAMDYGRKNIRANCICPGFIRTPMVEAVMGLPGANEVKDYLNSLSPAGRFGVPEEVANCAVFLASDDSSFVNGHALVVDGGMSAGWQIDVEKMMG</sequence>
<dbReference type="Pfam" id="PF13561">
    <property type="entry name" value="adh_short_C2"/>
    <property type="match status" value="1"/>
</dbReference>
<dbReference type="EMBL" id="QZKU01000023">
    <property type="protein sequence ID" value="RJP25371.1"/>
    <property type="molecule type" value="Genomic_DNA"/>
</dbReference>
<dbReference type="GO" id="GO:0016491">
    <property type="term" value="F:oxidoreductase activity"/>
    <property type="evidence" value="ECO:0007669"/>
    <property type="project" value="UniProtKB-KW"/>
</dbReference>
<keyword evidence="2" id="KW-0560">Oxidoreductase</keyword>
<organism evidence="3 4">
    <name type="scientific">Abyssobacteria bacterium (strain SURF_5)</name>
    <dbReference type="NCBI Taxonomy" id="2093360"/>
    <lineage>
        <taxon>Bacteria</taxon>
        <taxon>Pseudomonadati</taxon>
        <taxon>Candidatus Hydrogenedentota</taxon>
        <taxon>Candidatus Abyssobacteria</taxon>
    </lineage>
</organism>
<dbReference type="PRINTS" id="PR00080">
    <property type="entry name" value="SDRFAMILY"/>
</dbReference>
<dbReference type="NCBIfam" id="NF005559">
    <property type="entry name" value="PRK07231.1"/>
    <property type="match status" value="1"/>
</dbReference>
<dbReference type="PROSITE" id="PS00061">
    <property type="entry name" value="ADH_SHORT"/>
    <property type="match status" value="1"/>
</dbReference>
<dbReference type="AlphaFoldDB" id="A0A3A4PBN5"/>
<dbReference type="PRINTS" id="PR00081">
    <property type="entry name" value="GDHRDH"/>
</dbReference>
<proteinExistence type="inferred from homology"/>
<dbReference type="CDD" id="cd05233">
    <property type="entry name" value="SDR_c"/>
    <property type="match status" value="1"/>
</dbReference>
<dbReference type="InterPro" id="IPR020904">
    <property type="entry name" value="Sc_DH/Rdtase_CS"/>
</dbReference>
<dbReference type="FunFam" id="3.40.50.720:FF:000084">
    <property type="entry name" value="Short-chain dehydrogenase reductase"/>
    <property type="match status" value="1"/>
</dbReference>
<evidence type="ECO:0000313" key="4">
    <source>
        <dbReference type="Proteomes" id="UP000265882"/>
    </source>
</evidence>
<comment type="similarity">
    <text evidence="1">Belongs to the short-chain dehydrogenases/reductases (SDR) family.</text>
</comment>
<dbReference type="Gene3D" id="3.40.50.720">
    <property type="entry name" value="NAD(P)-binding Rossmann-like Domain"/>
    <property type="match status" value="1"/>
</dbReference>
<dbReference type="PANTHER" id="PTHR43180">
    <property type="entry name" value="3-OXOACYL-(ACYL-CARRIER-PROTEIN) REDUCTASE (AFU_ORTHOLOGUE AFUA_6G11210)"/>
    <property type="match status" value="1"/>
</dbReference>
<comment type="caution">
    <text evidence="3">The sequence shown here is derived from an EMBL/GenBank/DDBJ whole genome shotgun (WGS) entry which is preliminary data.</text>
</comment>
<dbReference type="Proteomes" id="UP000265882">
    <property type="component" value="Unassembled WGS sequence"/>
</dbReference>
<evidence type="ECO:0000256" key="1">
    <source>
        <dbReference type="ARBA" id="ARBA00006484"/>
    </source>
</evidence>
<accession>A0A3A4PBN5</accession>